<reference evidence="4 5" key="1">
    <citation type="journal article" date="2021" name="Elife">
        <title>Chloroplast acquisition without the gene transfer in kleptoplastic sea slugs, Plakobranchus ocellatus.</title>
        <authorList>
            <person name="Maeda T."/>
            <person name="Takahashi S."/>
            <person name="Yoshida T."/>
            <person name="Shimamura S."/>
            <person name="Takaki Y."/>
            <person name="Nagai Y."/>
            <person name="Toyoda A."/>
            <person name="Suzuki Y."/>
            <person name="Arimoto A."/>
            <person name="Ishii H."/>
            <person name="Satoh N."/>
            <person name="Nishiyama T."/>
            <person name="Hasebe M."/>
            <person name="Maruyama T."/>
            <person name="Minagawa J."/>
            <person name="Obokata J."/>
            <person name="Shigenobu S."/>
        </authorList>
    </citation>
    <scope>NUCLEOTIDE SEQUENCE [LARGE SCALE GENOMIC DNA]</scope>
</reference>
<keyword evidence="5" id="KW-1185">Reference proteome</keyword>
<feature type="region of interest" description="Disordered" evidence="3">
    <location>
        <begin position="1"/>
        <end position="50"/>
    </location>
</feature>
<protein>
    <submittedName>
        <fullName evidence="4">Leucine-rich repeat-containing protein 27-like isoform X1</fullName>
    </submittedName>
</protein>
<keyword evidence="1" id="KW-0433">Leucine-rich repeat</keyword>
<dbReference type="Gene3D" id="3.80.10.10">
    <property type="entry name" value="Ribonuclease Inhibitor"/>
    <property type="match status" value="1"/>
</dbReference>
<dbReference type="GO" id="GO:0005737">
    <property type="term" value="C:cytoplasm"/>
    <property type="evidence" value="ECO:0007669"/>
    <property type="project" value="TreeGrafter"/>
</dbReference>
<evidence type="ECO:0000256" key="2">
    <source>
        <dbReference type="ARBA" id="ARBA00022737"/>
    </source>
</evidence>
<organism evidence="4 5">
    <name type="scientific">Elysia marginata</name>
    <dbReference type="NCBI Taxonomy" id="1093978"/>
    <lineage>
        <taxon>Eukaryota</taxon>
        <taxon>Metazoa</taxon>
        <taxon>Spiralia</taxon>
        <taxon>Lophotrochozoa</taxon>
        <taxon>Mollusca</taxon>
        <taxon>Gastropoda</taxon>
        <taxon>Heterobranchia</taxon>
        <taxon>Euthyneura</taxon>
        <taxon>Panpulmonata</taxon>
        <taxon>Sacoglossa</taxon>
        <taxon>Placobranchoidea</taxon>
        <taxon>Plakobranchidae</taxon>
        <taxon>Elysia</taxon>
    </lineage>
</organism>
<dbReference type="EMBL" id="BMAT01007661">
    <property type="protein sequence ID" value="GFR68766.1"/>
    <property type="molecule type" value="Genomic_DNA"/>
</dbReference>
<dbReference type="Proteomes" id="UP000762676">
    <property type="component" value="Unassembled WGS sequence"/>
</dbReference>
<comment type="caution">
    <text evidence="4">The sequence shown here is derived from an EMBL/GenBank/DDBJ whole genome shotgun (WGS) entry which is preliminary data.</text>
</comment>
<dbReference type="AlphaFoldDB" id="A0AAV4F8I3"/>
<dbReference type="InterPro" id="IPR003591">
    <property type="entry name" value="Leu-rich_rpt_typical-subtyp"/>
</dbReference>
<dbReference type="PANTHER" id="PTHR48051:SF35">
    <property type="entry name" value="LEUCINE-RICH REPEAT-CONTAINING PROTEIN 27"/>
    <property type="match status" value="1"/>
</dbReference>
<evidence type="ECO:0000313" key="5">
    <source>
        <dbReference type="Proteomes" id="UP000762676"/>
    </source>
</evidence>
<name>A0AAV4F8I3_9GAST</name>
<dbReference type="Pfam" id="PF13855">
    <property type="entry name" value="LRR_8"/>
    <property type="match status" value="1"/>
</dbReference>
<dbReference type="PANTHER" id="PTHR48051">
    <property type="match status" value="1"/>
</dbReference>
<accession>A0AAV4F8I3</accession>
<gene>
    <name evidence="4" type="ORF">ElyMa_003741700</name>
</gene>
<dbReference type="InterPro" id="IPR001611">
    <property type="entry name" value="Leu-rich_rpt"/>
</dbReference>
<evidence type="ECO:0000256" key="1">
    <source>
        <dbReference type="ARBA" id="ARBA00022614"/>
    </source>
</evidence>
<keyword evidence="2" id="KW-0677">Repeat</keyword>
<feature type="region of interest" description="Disordered" evidence="3">
    <location>
        <begin position="250"/>
        <end position="270"/>
    </location>
</feature>
<dbReference type="SUPFAM" id="SSF52058">
    <property type="entry name" value="L domain-like"/>
    <property type="match status" value="1"/>
</dbReference>
<feature type="compositionally biased region" description="Basic and acidic residues" evidence="3">
    <location>
        <begin position="424"/>
        <end position="434"/>
    </location>
</feature>
<dbReference type="PROSITE" id="PS51450">
    <property type="entry name" value="LRR"/>
    <property type="match status" value="1"/>
</dbReference>
<evidence type="ECO:0000313" key="4">
    <source>
        <dbReference type="EMBL" id="GFR68766.1"/>
    </source>
</evidence>
<dbReference type="InterPro" id="IPR032675">
    <property type="entry name" value="LRR_dom_sf"/>
</dbReference>
<dbReference type="SMART" id="SM00369">
    <property type="entry name" value="LRR_TYP"/>
    <property type="match status" value="2"/>
</dbReference>
<sequence>MGDTSNTGMRFPKSESRASNCSDQEADAELERLANNSGSEESTENVETPAEVAFVRTRRQQQAVLEAIQKTKETGSTSLDLSQTQLQAFPDDVLELTNLEFIYLEGNEIGYLPDEFFKFFPRLRWLDLRNNILSRIPSVYLSSHSCLRNLLLEGNNLRNLPLELGLVRSLHGLNIANNPLDFPPQEIIEKGTHGILSFLREMMDAKSTAKMTELDLSLSEEVPDGFEHVSASSDDWNTNASMMELAKRREFVKKSKSHSSSPHNGMHPHAEHTEYSVGARSAELHRPTSYAENRNQHILKLKKAGALGQIDRKKRKKETKLSWRVNQFPAPPPEDYVAFKMNEEKQLARVREFKEKTDAILQRRKDGAMLKNWRDDAKVLQYKKYSQRMVPGQDYEEPAEQAPFGVDKEMMKVLNKEDRLRADLQKEKDLKDQRSLSPATRQRIEQEKQARIRELEKRIKEHTAGMVERRKQPKGTPQHEMEIARKELDIAEHLHKELMAQRHDMEYRFKAFSADIATTVGRRKQPPAK</sequence>
<evidence type="ECO:0000256" key="3">
    <source>
        <dbReference type="SAM" id="MobiDB-lite"/>
    </source>
</evidence>
<feature type="region of interest" description="Disordered" evidence="3">
    <location>
        <begin position="424"/>
        <end position="446"/>
    </location>
</feature>
<proteinExistence type="predicted"/>
<dbReference type="InterPro" id="IPR050216">
    <property type="entry name" value="LRR_domain-containing"/>
</dbReference>